<evidence type="ECO:0000256" key="7">
    <source>
        <dbReference type="PROSITE-ProRule" id="PRU00339"/>
    </source>
</evidence>
<dbReference type="Gene3D" id="1.25.40.10">
    <property type="entry name" value="Tetratricopeptide repeat domain"/>
    <property type="match status" value="3"/>
</dbReference>
<keyword evidence="4 7" id="KW-0802">TPR repeat</keyword>
<evidence type="ECO:0000313" key="10">
    <source>
        <dbReference type="Proteomes" id="UP001165122"/>
    </source>
</evidence>
<evidence type="ECO:0000256" key="3">
    <source>
        <dbReference type="ARBA" id="ARBA00022771"/>
    </source>
</evidence>
<evidence type="ECO:0000313" key="9">
    <source>
        <dbReference type="EMBL" id="GMH53587.1"/>
    </source>
</evidence>
<comment type="caution">
    <text evidence="9">The sequence shown here is derived from an EMBL/GenBank/DDBJ whole genome shotgun (WGS) entry which is preliminary data.</text>
</comment>
<proteinExistence type="predicted"/>
<dbReference type="InterPro" id="IPR011990">
    <property type="entry name" value="TPR-like_helical_dom_sf"/>
</dbReference>
<dbReference type="Proteomes" id="UP001165122">
    <property type="component" value="Unassembled WGS sequence"/>
</dbReference>
<evidence type="ECO:0000256" key="1">
    <source>
        <dbReference type="ARBA" id="ARBA00022723"/>
    </source>
</evidence>
<evidence type="ECO:0000256" key="5">
    <source>
        <dbReference type="ARBA" id="ARBA00022833"/>
    </source>
</evidence>
<dbReference type="PROSITE" id="PS50865">
    <property type="entry name" value="ZF_MYND_2"/>
    <property type="match status" value="1"/>
</dbReference>
<dbReference type="Gene3D" id="6.10.140.2220">
    <property type="match status" value="1"/>
</dbReference>
<dbReference type="PROSITE" id="PS50005">
    <property type="entry name" value="TPR"/>
    <property type="match status" value="1"/>
</dbReference>
<feature type="repeat" description="TPR" evidence="7">
    <location>
        <begin position="259"/>
        <end position="292"/>
    </location>
</feature>
<sequence length="672" mass="77494">MFRSPLRTWGKADSVHASEVKKTAEEIAKDNRCEYCKKPGAEGKCLRCGSIRYCNKKCQKAHWKKHKKECGNMKKNFSPLSAGPYGNPNECFANASAFHSNGDEEQAIVYFHKALEGYTCTLGATHAHCYQTTYNLGCIYDFRGEMENAKKYFTLTSEGWANHPDNGKTSKRWIDTTLQLAKVLRRYFEEDRATELYKEVRKIQLRLNKGRENKEAVLTLYEICLCLFEKGEYDEALRKMKKVYAWQEENLGAEYAHTIETLNGLGMVHHKLERYSQAVDYFERSLKHHIEVHGFSDKLTNCTADEFMLCLIESKYDDKRLEDLMNTHTCLRKLRKPTRLYDLGKKCNKKTIAETAGDLEKSKADIEEIEKGIKFLEISISSFRNQCEPDSKEVIASESEIAGCHYAVGKLMMSQGCDLKDGKGEQWEKAREHFMKAVDGLGSDDQASTRFSFLTDFQNAALRNNRVEARQGLADGLMMTGNIGQALVEYNWALEHYERNFEEEESDGKLFKILASGFMVVWAKEDGWDKWCERCIRDKSKIYYDPIPHNPEVDGDYTKDNIRSLDDLWRQYPLQVIKASIKLGLITGHSRLEITEFIKKVADNKVIRVKNSREELDKEYGEAEDVYLPYSKVEEGEIKRKKEEKEMVKVEAVVKKVGGKKKGKKKNQKSLF</sequence>
<dbReference type="SUPFAM" id="SSF48452">
    <property type="entry name" value="TPR-like"/>
    <property type="match status" value="1"/>
</dbReference>
<name>A0A9W6ZLQ2_9STRA</name>
<keyword evidence="2" id="KW-0677">Repeat</keyword>
<dbReference type="InterPro" id="IPR002893">
    <property type="entry name" value="Znf_MYND"/>
</dbReference>
<dbReference type="Pfam" id="PF01753">
    <property type="entry name" value="zf-MYND"/>
    <property type="match status" value="1"/>
</dbReference>
<dbReference type="GO" id="GO:0008270">
    <property type="term" value="F:zinc ion binding"/>
    <property type="evidence" value="ECO:0007669"/>
    <property type="project" value="UniProtKB-KW"/>
</dbReference>
<dbReference type="Pfam" id="PF13181">
    <property type="entry name" value="TPR_8"/>
    <property type="match status" value="1"/>
</dbReference>
<dbReference type="OrthoDB" id="1658288at2759"/>
<dbReference type="PROSITE" id="PS01360">
    <property type="entry name" value="ZF_MYND_1"/>
    <property type="match status" value="1"/>
</dbReference>
<dbReference type="PANTHER" id="PTHR45641">
    <property type="entry name" value="TETRATRICOPEPTIDE REPEAT PROTEIN (AFU_ORTHOLOGUE AFUA_6G03870)"/>
    <property type="match status" value="1"/>
</dbReference>
<evidence type="ECO:0000256" key="6">
    <source>
        <dbReference type="PROSITE-ProRule" id="PRU00134"/>
    </source>
</evidence>
<reference evidence="10" key="1">
    <citation type="journal article" date="2023" name="Commun. Biol.">
        <title>Genome analysis of Parmales, the sister group of diatoms, reveals the evolutionary specialization of diatoms from phago-mixotrophs to photoautotrophs.</title>
        <authorList>
            <person name="Ban H."/>
            <person name="Sato S."/>
            <person name="Yoshikawa S."/>
            <person name="Yamada K."/>
            <person name="Nakamura Y."/>
            <person name="Ichinomiya M."/>
            <person name="Sato N."/>
            <person name="Blanc-Mathieu R."/>
            <person name="Endo H."/>
            <person name="Kuwata A."/>
            <person name="Ogata H."/>
        </authorList>
    </citation>
    <scope>NUCLEOTIDE SEQUENCE [LARGE SCALE GENOMIC DNA]</scope>
    <source>
        <strain evidence="10">NIES 3700</strain>
    </source>
</reference>
<organism evidence="9 10">
    <name type="scientific">Triparma laevis f. longispina</name>
    <dbReference type="NCBI Taxonomy" id="1714387"/>
    <lineage>
        <taxon>Eukaryota</taxon>
        <taxon>Sar</taxon>
        <taxon>Stramenopiles</taxon>
        <taxon>Ochrophyta</taxon>
        <taxon>Bolidophyceae</taxon>
        <taxon>Parmales</taxon>
        <taxon>Triparmaceae</taxon>
        <taxon>Triparma</taxon>
    </lineage>
</organism>
<dbReference type="Pfam" id="PF13424">
    <property type="entry name" value="TPR_12"/>
    <property type="match status" value="1"/>
</dbReference>
<accession>A0A9W6ZLQ2</accession>
<keyword evidence="1" id="KW-0479">Metal-binding</keyword>
<keyword evidence="5" id="KW-0862">Zinc</keyword>
<gene>
    <name evidence="9" type="ORF">TrLO_g209</name>
</gene>
<dbReference type="SMART" id="SM00028">
    <property type="entry name" value="TPR"/>
    <property type="match status" value="4"/>
</dbReference>
<protein>
    <recommendedName>
        <fullName evidence="8">MYND-type domain-containing protein</fullName>
    </recommendedName>
</protein>
<dbReference type="InterPro" id="IPR019734">
    <property type="entry name" value="TPR_rpt"/>
</dbReference>
<feature type="domain" description="MYND-type" evidence="8">
    <location>
        <begin position="33"/>
        <end position="70"/>
    </location>
</feature>
<evidence type="ECO:0000256" key="4">
    <source>
        <dbReference type="ARBA" id="ARBA00022803"/>
    </source>
</evidence>
<keyword evidence="10" id="KW-1185">Reference proteome</keyword>
<dbReference type="SUPFAM" id="SSF144232">
    <property type="entry name" value="HIT/MYND zinc finger-like"/>
    <property type="match status" value="1"/>
</dbReference>
<dbReference type="EMBL" id="BRXW01000425">
    <property type="protein sequence ID" value="GMH53587.1"/>
    <property type="molecule type" value="Genomic_DNA"/>
</dbReference>
<dbReference type="AlphaFoldDB" id="A0A9W6ZLQ2"/>
<evidence type="ECO:0000256" key="2">
    <source>
        <dbReference type="ARBA" id="ARBA00022737"/>
    </source>
</evidence>
<dbReference type="PANTHER" id="PTHR45641:SF19">
    <property type="entry name" value="NEPHROCYSTIN-3"/>
    <property type="match status" value="1"/>
</dbReference>
<evidence type="ECO:0000259" key="8">
    <source>
        <dbReference type="PROSITE" id="PS50865"/>
    </source>
</evidence>
<keyword evidence="3 6" id="KW-0863">Zinc-finger</keyword>